<evidence type="ECO:0000313" key="1">
    <source>
        <dbReference type="EMBL" id="JAE09158.1"/>
    </source>
</evidence>
<reference evidence="1" key="2">
    <citation type="journal article" date="2015" name="Data Brief">
        <title>Shoot transcriptome of the giant reed, Arundo donax.</title>
        <authorList>
            <person name="Barrero R.A."/>
            <person name="Guerrero F.D."/>
            <person name="Moolhuijzen P."/>
            <person name="Goolsby J.A."/>
            <person name="Tidwell J."/>
            <person name="Bellgard S.E."/>
            <person name="Bellgard M.I."/>
        </authorList>
    </citation>
    <scope>NUCLEOTIDE SEQUENCE</scope>
    <source>
        <tissue evidence="1">Shoot tissue taken approximately 20 cm above the soil surface</tissue>
    </source>
</reference>
<dbReference type="EMBL" id="GBRH01188738">
    <property type="protein sequence ID" value="JAE09158.1"/>
    <property type="molecule type" value="Transcribed_RNA"/>
</dbReference>
<sequence>MAEENNKSVAITYGVSYPVLLRAFHAFSGPSLEKVKHGSEKAREIHAVVGELKSCLLQD</sequence>
<accession>A0A0A9FLL1</accession>
<organism evidence="1">
    <name type="scientific">Arundo donax</name>
    <name type="common">Giant reed</name>
    <name type="synonym">Donax arundinaceus</name>
    <dbReference type="NCBI Taxonomy" id="35708"/>
    <lineage>
        <taxon>Eukaryota</taxon>
        <taxon>Viridiplantae</taxon>
        <taxon>Streptophyta</taxon>
        <taxon>Embryophyta</taxon>
        <taxon>Tracheophyta</taxon>
        <taxon>Spermatophyta</taxon>
        <taxon>Magnoliopsida</taxon>
        <taxon>Liliopsida</taxon>
        <taxon>Poales</taxon>
        <taxon>Poaceae</taxon>
        <taxon>PACMAD clade</taxon>
        <taxon>Arundinoideae</taxon>
        <taxon>Arundineae</taxon>
        <taxon>Arundo</taxon>
    </lineage>
</organism>
<dbReference type="AlphaFoldDB" id="A0A0A9FLL1"/>
<protein>
    <submittedName>
        <fullName evidence="1">DegP7</fullName>
    </submittedName>
</protein>
<reference evidence="1" key="1">
    <citation type="submission" date="2014-09" db="EMBL/GenBank/DDBJ databases">
        <authorList>
            <person name="Magalhaes I.L.F."/>
            <person name="Oliveira U."/>
            <person name="Santos F.R."/>
            <person name="Vidigal T.H.D.A."/>
            <person name="Brescovit A.D."/>
            <person name="Santos A.J."/>
        </authorList>
    </citation>
    <scope>NUCLEOTIDE SEQUENCE</scope>
    <source>
        <tissue evidence="1">Shoot tissue taken approximately 20 cm above the soil surface</tissue>
    </source>
</reference>
<proteinExistence type="predicted"/>
<name>A0A0A9FLL1_ARUDO</name>